<dbReference type="AlphaFoldDB" id="A0A0A8ZB36"/>
<proteinExistence type="predicted"/>
<protein>
    <submittedName>
        <fullName evidence="1">Uncharacterized protein</fullName>
    </submittedName>
</protein>
<evidence type="ECO:0000313" key="1">
    <source>
        <dbReference type="EMBL" id="JAD32062.1"/>
    </source>
</evidence>
<organism evidence="1">
    <name type="scientific">Arundo donax</name>
    <name type="common">Giant reed</name>
    <name type="synonym">Donax arundinaceus</name>
    <dbReference type="NCBI Taxonomy" id="35708"/>
    <lineage>
        <taxon>Eukaryota</taxon>
        <taxon>Viridiplantae</taxon>
        <taxon>Streptophyta</taxon>
        <taxon>Embryophyta</taxon>
        <taxon>Tracheophyta</taxon>
        <taxon>Spermatophyta</taxon>
        <taxon>Magnoliopsida</taxon>
        <taxon>Liliopsida</taxon>
        <taxon>Poales</taxon>
        <taxon>Poaceae</taxon>
        <taxon>PACMAD clade</taxon>
        <taxon>Arundinoideae</taxon>
        <taxon>Arundineae</taxon>
        <taxon>Arundo</taxon>
    </lineage>
</organism>
<sequence length="46" mass="5534">MYLLASIMCCQFIYEWSKIQMFNYSLLYKVYDVLASSTSFKIYDVL</sequence>
<name>A0A0A8ZB36_ARUDO</name>
<accession>A0A0A8ZB36</accession>
<reference evidence="1" key="2">
    <citation type="journal article" date="2015" name="Data Brief">
        <title>Shoot transcriptome of the giant reed, Arundo donax.</title>
        <authorList>
            <person name="Barrero R.A."/>
            <person name="Guerrero F.D."/>
            <person name="Moolhuijzen P."/>
            <person name="Goolsby J.A."/>
            <person name="Tidwell J."/>
            <person name="Bellgard S.E."/>
            <person name="Bellgard M.I."/>
        </authorList>
    </citation>
    <scope>NUCLEOTIDE SEQUENCE</scope>
    <source>
        <tissue evidence="1">Shoot tissue taken approximately 20 cm above the soil surface</tissue>
    </source>
</reference>
<reference evidence="1" key="1">
    <citation type="submission" date="2014-09" db="EMBL/GenBank/DDBJ databases">
        <authorList>
            <person name="Magalhaes I.L.F."/>
            <person name="Oliveira U."/>
            <person name="Santos F.R."/>
            <person name="Vidigal T.H.D.A."/>
            <person name="Brescovit A.D."/>
            <person name="Santos A.J."/>
        </authorList>
    </citation>
    <scope>NUCLEOTIDE SEQUENCE</scope>
    <source>
        <tissue evidence="1">Shoot tissue taken approximately 20 cm above the soil surface</tissue>
    </source>
</reference>
<dbReference type="EMBL" id="GBRH01265833">
    <property type="protein sequence ID" value="JAD32062.1"/>
    <property type="molecule type" value="Transcribed_RNA"/>
</dbReference>